<organism evidence="2 3">
    <name type="scientific">Runella defluvii</name>
    <dbReference type="NCBI Taxonomy" id="370973"/>
    <lineage>
        <taxon>Bacteria</taxon>
        <taxon>Pseudomonadati</taxon>
        <taxon>Bacteroidota</taxon>
        <taxon>Cytophagia</taxon>
        <taxon>Cytophagales</taxon>
        <taxon>Spirosomataceae</taxon>
        <taxon>Runella</taxon>
    </lineage>
</organism>
<dbReference type="AlphaFoldDB" id="A0A7W5ZK59"/>
<dbReference type="InterPro" id="IPR054105">
    <property type="entry name" value="WHD_NrtR"/>
</dbReference>
<gene>
    <name evidence="2" type="ORF">FHS57_002602</name>
</gene>
<name>A0A7W5ZK59_9BACT</name>
<evidence type="ECO:0000313" key="2">
    <source>
        <dbReference type="EMBL" id="MBB3838596.1"/>
    </source>
</evidence>
<dbReference type="SUPFAM" id="SSF46785">
    <property type="entry name" value="Winged helix' DNA-binding domain"/>
    <property type="match status" value="1"/>
</dbReference>
<dbReference type="RefSeq" id="WP_183974206.1">
    <property type="nucleotide sequence ID" value="NZ_JACIBY010000005.1"/>
</dbReference>
<dbReference type="InterPro" id="IPR000086">
    <property type="entry name" value="NUDIX_hydrolase_dom"/>
</dbReference>
<dbReference type="EC" id="3.6.1.55" evidence="2"/>
<dbReference type="PANTHER" id="PTHR43736:SF4">
    <property type="entry name" value="SLR1690 PROTEIN"/>
    <property type="match status" value="1"/>
</dbReference>
<accession>A0A7W5ZK59</accession>
<keyword evidence="2" id="KW-0378">Hydrolase</keyword>
<dbReference type="Pfam" id="PF00293">
    <property type="entry name" value="NUDIX"/>
    <property type="match status" value="1"/>
</dbReference>
<dbReference type="PROSITE" id="PS51462">
    <property type="entry name" value="NUDIX"/>
    <property type="match status" value="1"/>
</dbReference>
<dbReference type="PANTHER" id="PTHR43736">
    <property type="entry name" value="ADP-RIBOSE PYROPHOSPHATASE"/>
    <property type="match status" value="1"/>
</dbReference>
<protein>
    <submittedName>
        <fullName evidence="2">8-oxo-dGTP diphosphatase</fullName>
        <ecNumber evidence="2">3.6.1.55</ecNumber>
    </submittedName>
</protein>
<dbReference type="Pfam" id="PF21906">
    <property type="entry name" value="WHD_NrtR"/>
    <property type="match status" value="1"/>
</dbReference>
<dbReference type="EMBL" id="JACIBY010000005">
    <property type="protein sequence ID" value="MBB3838596.1"/>
    <property type="molecule type" value="Genomic_DNA"/>
</dbReference>
<keyword evidence="3" id="KW-1185">Reference proteome</keyword>
<dbReference type="Gene3D" id="1.10.10.10">
    <property type="entry name" value="Winged helix-like DNA-binding domain superfamily/Winged helix DNA-binding domain"/>
    <property type="match status" value="1"/>
</dbReference>
<evidence type="ECO:0000259" key="1">
    <source>
        <dbReference type="PROSITE" id="PS51462"/>
    </source>
</evidence>
<feature type="domain" description="Nudix hydrolase" evidence="1">
    <location>
        <begin position="32"/>
        <end position="164"/>
    </location>
</feature>
<dbReference type="InterPro" id="IPR036388">
    <property type="entry name" value="WH-like_DNA-bd_sf"/>
</dbReference>
<reference evidence="2 3" key="1">
    <citation type="submission" date="2020-08" db="EMBL/GenBank/DDBJ databases">
        <title>Genomic Encyclopedia of Type Strains, Phase IV (KMG-IV): sequencing the most valuable type-strain genomes for metagenomic binning, comparative biology and taxonomic classification.</title>
        <authorList>
            <person name="Goeker M."/>
        </authorList>
    </citation>
    <scope>NUCLEOTIDE SEQUENCE [LARGE SCALE GENOMIC DNA]</scope>
    <source>
        <strain evidence="2 3">DSM 17976</strain>
    </source>
</reference>
<dbReference type="InterPro" id="IPR015797">
    <property type="entry name" value="NUDIX_hydrolase-like_dom_sf"/>
</dbReference>
<dbReference type="InterPro" id="IPR036390">
    <property type="entry name" value="WH_DNA-bd_sf"/>
</dbReference>
<sequence>MLDSFPARSASSAIAQFRDASASPHYHQGEVGLLNSVDCVIFGFYGTELHVLLHRFLYDPFKGYWALLGGFVHPEENIDDAARNTVERLTGLDNVYMEQVYTFGAVYRVPTERVITTCYYALIEVEPTLPKLSHEYGATWHPISQIPQLDLVYDHLQMFQKALEQLRRKVRYQPIGFELLPDKFTMLELRNLYESILGRPLDKRNFSKKILNMNLLQKLKEKQKGTSRRGAYYFRFDEKRYQELAAKGFLFEI</sequence>
<comment type="caution">
    <text evidence="2">The sequence shown here is derived from an EMBL/GenBank/DDBJ whole genome shotgun (WGS) entry which is preliminary data.</text>
</comment>
<dbReference type="Gene3D" id="3.90.79.10">
    <property type="entry name" value="Nucleoside Triphosphate Pyrophosphohydrolase"/>
    <property type="match status" value="1"/>
</dbReference>
<proteinExistence type="predicted"/>
<dbReference type="Proteomes" id="UP000541352">
    <property type="component" value="Unassembled WGS sequence"/>
</dbReference>
<dbReference type="GO" id="GO:0035539">
    <property type="term" value="F:8-oxo-7,8-dihydrodeoxyguanosine triphosphate pyrophosphatase activity"/>
    <property type="evidence" value="ECO:0007669"/>
    <property type="project" value="UniProtKB-EC"/>
</dbReference>
<dbReference type="SUPFAM" id="SSF55811">
    <property type="entry name" value="Nudix"/>
    <property type="match status" value="1"/>
</dbReference>
<dbReference type="CDD" id="cd18873">
    <property type="entry name" value="NUDIX_NadM_like"/>
    <property type="match status" value="1"/>
</dbReference>
<evidence type="ECO:0000313" key="3">
    <source>
        <dbReference type="Proteomes" id="UP000541352"/>
    </source>
</evidence>